<dbReference type="GO" id="GO:0099044">
    <property type="term" value="P:vesicle tethering to endoplasmic reticulum"/>
    <property type="evidence" value="ECO:0007669"/>
    <property type="project" value="TreeGrafter"/>
</dbReference>
<dbReference type="AlphaFoldDB" id="A0A7R8XEG3"/>
<dbReference type="Gene3D" id="3.30.530.20">
    <property type="match status" value="1"/>
</dbReference>
<dbReference type="InterPro" id="IPR002913">
    <property type="entry name" value="START_lipid-bd_dom"/>
</dbReference>
<dbReference type="Pfam" id="PF01852">
    <property type="entry name" value="START"/>
    <property type="match status" value="1"/>
</dbReference>
<evidence type="ECO:0000313" key="3">
    <source>
        <dbReference type="Proteomes" id="UP000677054"/>
    </source>
</evidence>
<organism evidence="2">
    <name type="scientific">Darwinula stevensoni</name>
    <dbReference type="NCBI Taxonomy" id="69355"/>
    <lineage>
        <taxon>Eukaryota</taxon>
        <taxon>Metazoa</taxon>
        <taxon>Ecdysozoa</taxon>
        <taxon>Arthropoda</taxon>
        <taxon>Crustacea</taxon>
        <taxon>Oligostraca</taxon>
        <taxon>Ostracoda</taxon>
        <taxon>Podocopa</taxon>
        <taxon>Podocopida</taxon>
        <taxon>Darwinulocopina</taxon>
        <taxon>Darwinuloidea</taxon>
        <taxon>Darwinulidae</taxon>
        <taxon>Darwinula</taxon>
    </lineage>
</organism>
<dbReference type="GO" id="GO:0005789">
    <property type="term" value="C:endoplasmic reticulum membrane"/>
    <property type="evidence" value="ECO:0007669"/>
    <property type="project" value="TreeGrafter"/>
</dbReference>
<dbReference type="OrthoDB" id="74575at2759"/>
<dbReference type="PROSITE" id="PS50848">
    <property type="entry name" value="START"/>
    <property type="match status" value="1"/>
</dbReference>
<reference evidence="2" key="1">
    <citation type="submission" date="2020-11" db="EMBL/GenBank/DDBJ databases">
        <authorList>
            <person name="Tran Van P."/>
        </authorList>
    </citation>
    <scope>NUCLEOTIDE SEQUENCE</scope>
</reference>
<gene>
    <name evidence="2" type="ORF">DSTB1V02_LOCUS8164</name>
</gene>
<protein>
    <recommendedName>
        <fullName evidence="1">START domain-containing protein</fullName>
    </recommendedName>
</protein>
<evidence type="ECO:0000313" key="2">
    <source>
        <dbReference type="EMBL" id="CAD7248348.1"/>
    </source>
</evidence>
<dbReference type="SUPFAM" id="SSF55961">
    <property type="entry name" value="Bet v1-like"/>
    <property type="match status" value="1"/>
</dbReference>
<feature type="domain" description="START" evidence="1">
    <location>
        <begin position="132"/>
        <end position="260"/>
    </location>
</feature>
<sequence length="282" mass="32139">MHLNKLETLRVIAMPLSGTSFPHSAFYSDPIPALAMASGGEAYVENFDVGLLCSRRSFHLHVKLHTRRSPLGEGRWSEWWEEVELACWLLSSLVIIIVPAVCMEQKPLKELKQALQDEAERTWDIARDTLFSDGWHLDQTTDEGFFIHSKKTGRSKTILKISTPIKASLELLYDRFLVSSMEDTLSWNDTLKDFKVLYKLDEREECGIFYQVTQEGAAGFIASRDFVNLSLVKKYGDDFVMSSYKSISLDLFPPVKGIVRYVLKQNMVAVRSHYEALQVSSS</sequence>
<evidence type="ECO:0000259" key="1">
    <source>
        <dbReference type="PROSITE" id="PS50848"/>
    </source>
</evidence>
<dbReference type="PANTHER" id="PTHR46121">
    <property type="entry name" value="STEROIDOGENIC ACUTE REGULATORY PROTEIN-LIKE"/>
    <property type="match status" value="1"/>
</dbReference>
<dbReference type="EMBL" id="CAJPEV010001806">
    <property type="protein sequence ID" value="CAG0894411.1"/>
    <property type="molecule type" value="Genomic_DNA"/>
</dbReference>
<keyword evidence="3" id="KW-1185">Reference proteome</keyword>
<proteinExistence type="predicted"/>
<dbReference type="EMBL" id="LR901323">
    <property type="protein sequence ID" value="CAD7248348.1"/>
    <property type="molecule type" value="Genomic_DNA"/>
</dbReference>
<dbReference type="GO" id="GO:0008289">
    <property type="term" value="F:lipid binding"/>
    <property type="evidence" value="ECO:0007669"/>
    <property type="project" value="InterPro"/>
</dbReference>
<accession>A0A7R8XEG3</accession>
<dbReference type="GO" id="GO:0031902">
    <property type="term" value="C:late endosome membrane"/>
    <property type="evidence" value="ECO:0007669"/>
    <property type="project" value="TreeGrafter"/>
</dbReference>
<dbReference type="Proteomes" id="UP000677054">
    <property type="component" value="Unassembled WGS sequence"/>
</dbReference>
<dbReference type="GO" id="GO:0140284">
    <property type="term" value="C:endoplasmic reticulum-endosome membrane contact site"/>
    <property type="evidence" value="ECO:0007669"/>
    <property type="project" value="TreeGrafter"/>
</dbReference>
<dbReference type="InterPro" id="IPR023393">
    <property type="entry name" value="START-like_dom_sf"/>
</dbReference>
<dbReference type="GO" id="GO:0005765">
    <property type="term" value="C:lysosomal membrane"/>
    <property type="evidence" value="ECO:0007669"/>
    <property type="project" value="TreeGrafter"/>
</dbReference>
<dbReference type="InterPro" id="IPR051869">
    <property type="entry name" value="STARD3"/>
</dbReference>
<name>A0A7R8XEG3_9CRUS</name>
<dbReference type="PANTHER" id="PTHR46121:SF4">
    <property type="entry name" value="STEROIDOGENIC ACUTE REGULATORY PROTEIN-LIKE"/>
    <property type="match status" value="1"/>
</dbReference>